<feature type="transmembrane region" description="Helical" evidence="1">
    <location>
        <begin position="93"/>
        <end position="112"/>
    </location>
</feature>
<evidence type="ECO:0000313" key="4">
    <source>
        <dbReference type="Proteomes" id="UP001589609"/>
    </source>
</evidence>
<dbReference type="InterPro" id="IPR016747">
    <property type="entry name" value="Phosphotransbutyrylase"/>
</dbReference>
<protein>
    <submittedName>
        <fullName evidence="3">VanZ family protein</fullName>
    </submittedName>
</protein>
<keyword evidence="1" id="KW-0812">Transmembrane</keyword>
<dbReference type="InterPro" id="IPR006976">
    <property type="entry name" value="VanZ-like"/>
</dbReference>
<feature type="transmembrane region" description="Helical" evidence="1">
    <location>
        <begin position="124"/>
        <end position="141"/>
    </location>
</feature>
<gene>
    <name evidence="3" type="ORF">ACFFMS_23465</name>
</gene>
<evidence type="ECO:0000259" key="2">
    <source>
        <dbReference type="Pfam" id="PF04892"/>
    </source>
</evidence>
<keyword evidence="4" id="KW-1185">Reference proteome</keyword>
<feature type="transmembrane region" description="Helical" evidence="1">
    <location>
        <begin position="5"/>
        <end position="23"/>
    </location>
</feature>
<dbReference type="EMBL" id="JBHMAF010000189">
    <property type="protein sequence ID" value="MFB9761214.1"/>
    <property type="molecule type" value="Genomic_DNA"/>
</dbReference>
<evidence type="ECO:0000256" key="1">
    <source>
        <dbReference type="SAM" id="Phobius"/>
    </source>
</evidence>
<organism evidence="3 4">
    <name type="scientific">Ectobacillus funiculus</name>
    <dbReference type="NCBI Taxonomy" id="137993"/>
    <lineage>
        <taxon>Bacteria</taxon>
        <taxon>Bacillati</taxon>
        <taxon>Bacillota</taxon>
        <taxon>Bacilli</taxon>
        <taxon>Bacillales</taxon>
        <taxon>Bacillaceae</taxon>
        <taxon>Ectobacillus</taxon>
    </lineage>
</organism>
<reference evidence="3 4" key="1">
    <citation type="submission" date="2024-09" db="EMBL/GenBank/DDBJ databases">
        <authorList>
            <person name="Sun Q."/>
            <person name="Mori K."/>
        </authorList>
    </citation>
    <scope>NUCLEOTIDE SEQUENCE [LARGE SCALE GENOMIC DNA]</scope>
    <source>
        <strain evidence="3 4">JCM 11201</strain>
    </source>
</reference>
<dbReference type="Pfam" id="PF04892">
    <property type="entry name" value="VanZ"/>
    <property type="match status" value="1"/>
</dbReference>
<dbReference type="NCBIfam" id="NF037970">
    <property type="entry name" value="vanZ_1"/>
    <property type="match status" value="1"/>
</dbReference>
<dbReference type="PIRSF" id="PIRSF019083">
    <property type="entry name" value="UCP019083_VanZ"/>
    <property type="match status" value="1"/>
</dbReference>
<feature type="domain" description="VanZ-like" evidence="2">
    <location>
        <begin position="7"/>
        <end position="141"/>
    </location>
</feature>
<keyword evidence="1" id="KW-1133">Transmembrane helix</keyword>
<proteinExistence type="predicted"/>
<dbReference type="Proteomes" id="UP001589609">
    <property type="component" value="Unassembled WGS sequence"/>
</dbReference>
<dbReference type="RefSeq" id="WP_379951419.1">
    <property type="nucleotide sequence ID" value="NZ_JBHMAF010000189.1"/>
</dbReference>
<accession>A0ABV5WKV9</accession>
<feature type="transmembrane region" description="Helical" evidence="1">
    <location>
        <begin position="69"/>
        <end position="86"/>
    </location>
</feature>
<sequence>MVNRFWLLMTILWCMAIYLFTATPSFTSENTKDVVQETVQTSYHAPHKDTNDTKFYLTTDYLNQIMRKSAHVVLFGMLACLTWNTLRFKRNRYILSWLFVAVYAASDEWHQSFVPGRGAAVHDVVLDSTAAFMLLSIIFLWQAKRRKRPQSITA</sequence>
<name>A0ABV5WKV9_9BACI</name>
<evidence type="ECO:0000313" key="3">
    <source>
        <dbReference type="EMBL" id="MFB9761214.1"/>
    </source>
</evidence>
<comment type="caution">
    <text evidence="3">The sequence shown here is derived from an EMBL/GenBank/DDBJ whole genome shotgun (WGS) entry which is preliminary data.</text>
</comment>
<keyword evidence="1" id="KW-0472">Membrane</keyword>